<name>A0A2P4TIP3_BAMTH</name>
<reference evidence="1 2" key="1">
    <citation type="submission" date="2018-01" db="EMBL/GenBank/DDBJ databases">
        <title>Comparison of the Chinese Bamboo Partridge and Red Junglefowl genome sequences highlights the importance of demography in genome evolution.</title>
        <authorList>
            <person name="Tiley G.P."/>
            <person name="Kimball R.T."/>
            <person name="Braun E.L."/>
            <person name="Burleigh J.G."/>
        </authorList>
    </citation>
    <scope>NUCLEOTIDE SEQUENCE [LARGE SCALE GENOMIC DNA]</scope>
    <source>
        <strain evidence="1">RTK389</strain>
        <tissue evidence="1">Blood</tissue>
    </source>
</reference>
<dbReference type="AlphaFoldDB" id="A0A2P4TIP3"/>
<protein>
    <submittedName>
        <fullName evidence="1">Uncharacterized protein</fullName>
    </submittedName>
</protein>
<dbReference type="EMBL" id="PPHD01000008">
    <property type="protein sequence ID" value="POI36226.1"/>
    <property type="molecule type" value="Genomic_DNA"/>
</dbReference>
<comment type="caution">
    <text evidence="1">The sequence shown here is derived from an EMBL/GenBank/DDBJ whole genome shotgun (WGS) entry which is preliminary data.</text>
</comment>
<evidence type="ECO:0000313" key="2">
    <source>
        <dbReference type="Proteomes" id="UP000237246"/>
    </source>
</evidence>
<feature type="non-terminal residue" evidence="1">
    <location>
        <position position="1"/>
    </location>
</feature>
<proteinExistence type="predicted"/>
<evidence type="ECO:0000313" key="1">
    <source>
        <dbReference type="EMBL" id="POI36226.1"/>
    </source>
</evidence>
<sequence>EEDSFTVHCRNLAVPHSHGKDTWKMFVIQRDGVTSAP</sequence>
<keyword evidence="2" id="KW-1185">Reference proteome</keyword>
<accession>A0A2P4TIP3</accession>
<organism evidence="1 2">
    <name type="scientific">Bambusicola thoracicus</name>
    <name type="common">Chinese bamboo-partridge</name>
    <name type="synonym">Perdix thoracica</name>
    <dbReference type="NCBI Taxonomy" id="9083"/>
    <lineage>
        <taxon>Eukaryota</taxon>
        <taxon>Metazoa</taxon>
        <taxon>Chordata</taxon>
        <taxon>Craniata</taxon>
        <taxon>Vertebrata</taxon>
        <taxon>Euteleostomi</taxon>
        <taxon>Archelosauria</taxon>
        <taxon>Archosauria</taxon>
        <taxon>Dinosauria</taxon>
        <taxon>Saurischia</taxon>
        <taxon>Theropoda</taxon>
        <taxon>Coelurosauria</taxon>
        <taxon>Aves</taxon>
        <taxon>Neognathae</taxon>
        <taxon>Galloanserae</taxon>
        <taxon>Galliformes</taxon>
        <taxon>Phasianidae</taxon>
        <taxon>Perdicinae</taxon>
        <taxon>Bambusicola</taxon>
    </lineage>
</organism>
<dbReference type="Proteomes" id="UP000237246">
    <property type="component" value="Unassembled WGS sequence"/>
</dbReference>
<gene>
    <name evidence="1" type="ORF">CIB84_000021</name>
</gene>